<dbReference type="RefSeq" id="WP_119339609.1">
    <property type="nucleotide sequence ID" value="NZ_BJXL01000040.1"/>
</dbReference>
<dbReference type="GO" id="GO:0016740">
    <property type="term" value="F:transferase activity"/>
    <property type="evidence" value="ECO:0007669"/>
    <property type="project" value="UniProtKB-KW"/>
</dbReference>
<protein>
    <submittedName>
        <fullName evidence="2">Thiosulfate sulfurtransferase</fullName>
    </submittedName>
</protein>
<dbReference type="OrthoDB" id="9770030at2"/>
<comment type="caution">
    <text evidence="2">The sequence shown here is derived from an EMBL/GenBank/DDBJ whole genome shotgun (WGS) entry which is preliminary data.</text>
</comment>
<dbReference type="InterPro" id="IPR050229">
    <property type="entry name" value="GlpE_sulfurtransferase"/>
</dbReference>
<evidence type="ECO:0000259" key="1">
    <source>
        <dbReference type="PROSITE" id="PS50206"/>
    </source>
</evidence>
<sequence>MILSTDPPAHALLIDSRSPAEYAQGHLEGAINLDLSGFRGRLRSEEELRQLEQALADLNGRLGAGPQRPVVVYDVGFSTRLTKTAFMLALGGLEVQLWPQGWEARATSQTPAQPQAGEPWAKLNRDILLTADEILAHPDQLLLDVREPQEFAIARIPGAKNIPLGTFGLDNAEALGLYAGQVVGVHCRSGARSASAFWLLRQQGVQARNYLGSMLEWEAEADLPVERP</sequence>
<gene>
    <name evidence="2" type="ORF">MHY01S_14930</name>
</gene>
<dbReference type="AlphaFoldDB" id="A0A511R1Z3"/>
<name>A0A511R1Z3_9DEIN</name>
<dbReference type="PROSITE" id="PS50206">
    <property type="entry name" value="RHODANESE_3"/>
    <property type="match status" value="2"/>
</dbReference>
<feature type="domain" description="Rhodanese" evidence="1">
    <location>
        <begin position="7"/>
        <end position="114"/>
    </location>
</feature>
<evidence type="ECO:0000313" key="2">
    <source>
        <dbReference type="EMBL" id="GEM83327.1"/>
    </source>
</evidence>
<dbReference type="PANTHER" id="PTHR43031">
    <property type="entry name" value="FAD-DEPENDENT OXIDOREDUCTASE"/>
    <property type="match status" value="1"/>
</dbReference>
<proteinExistence type="predicted"/>
<dbReference type="CDD" id="cd00158">
    <property type="entry name" value="RHOD"/>
    <property type="match status" value="2"/>
</dbReference>
<dbReference type="EMBL" id="BJXL01000040">
    <property type="protein sequence ID" value="GEM83327.1"/>
    <property type="molecule type" value="Genomic_DNA"/>
</dbReference>
<evidence type="ECO:0000313" key="3">
    <source>
        <dbReference type="Proteomes" id="UP000321197"/>
    </source>
</evidence>
<dbReference type="InterPro" id="IPR036873">
    <property type="entry name" value="Rhodanese-like_dom_sf"/>
</dbReference>
<dbReference type="PANTHER" id="PTHR43031:SF1">
    <property type="entry name" value="PYRIDINE NUCLEOTIDE-DISULPHIDE OXIDOREDUCTASE"/>
    <property type="match status" value="1"/>
</dbReference>
<keyword evidence="2" id="KW-0808">Transferase</keyword>
<feature type="domain" description="Rhodanese" evidence="1">
    <location>
        <begin position="136"/>
        <end position="226"/>
    </location>
</feature>
<dbReference type="Proteomes" id="UP000321197">
    <property type="component" value="Unassembled WGS sequence"/>
</dbReference>
<dbReference type="SUPFAM" id="SSF52821">
    <property type="entry name" value="Rhodanese/Cell cycle control phosphatase"/>
    <property type="match status" value="2"/>
</dbReference>
<accession>A0A511R1Z3</accession>
<dbReference type="InterPro" id="IPR001763">
    <property type="entry name" value="Rhodanese-like_dom"/>
</dbReference>
<dbReference type="Gene3D" id="3.40.250.10">
    <property type="entry name" value="Rhodanese-like domain"/>
    <property type="match status" value="2"/>
</dbReference>
<dbReference type="SMART" id="SM00450">
    <property type="entry name" value="RHOD"/>
    <property type="match status" value="2"/>
</dbReference>
<organism evidence="2 3">
    <name type="scientific">Meiothermus hypogaeus NBRC 106114</name>
    <dbReference type="NCBI Taxonomy" id="1227553"/>
    <lineage>
        <taxon>Bacteria</taxon>
        <taxon>Thermotogati</taxon>
        <taxon>Deinococcota</taxon>
        <taxon>Deinococci</taxon>
        <taxon>Thermales</taxon>
        <taxon>Thermaceae</taxon>
        <taxon>Meiothermus</taxon>
    </lineage>
</organism>
<dbReference type="Pfam" id="PF00581">
    <property type="entry name" value="Rhodanese"/>
    <property type="match status" value="2"/>
</dbReference>
<reference evidence="2 3" key="1">
    <citation type="submission" date="2019-07" db="EMBL/GenBank/DDBJ databases">
        <title>Whole genome shotgun sequence of Meiothermus hypogaeus NBRC 106114.</title>
        <authorList>
            <person name="Hosoyama A."/>
            <person name="Uohara A."/>
            <person name="Ohji S."/>
            <person name="Ichikawa N."/>
        </authorList>
    </citation>
    <scope>NUCLEOTIDE SEQUENCE [LARGE SCALE GENOMIC DNA]</scope>
    <source>
        <strain evidence="2 3">NBRC 106114</strain>
    </source>
</reference>